<reference evidence="1 2" key="1">
    <citation type="journal article" date="2019" name="Commun. Biol.">
        <title>The bagworm genome reveals a unique fibroin gene that provides high tensile strength.</title>
        <authorList>
            <person name="Kono N."/>
            <person name="Nakamura H."/>
            <person name="Ohtoshi R."/>
            <person name="Tomita M."/>
            <person name="Numata K."/>
            <person name="Arakawa K."/>
        </authorList>
    </citation>
    <scope>NUCLEOTIDE SEQUENCE [LARGE SCALE GENOMIC DNA]</scope>
</reference>
<evidence type="ECO:0000313" key="1">
    <source>
        <dbReference type="EMBL" id="GBP82016.1"/>
    </source>
</evidence>
<accession>A0A4C1Z0A0</accession>
<dbReference type="Proteomes" id="UP000299102">
    <property type="component" value="Unassembled WGS sequence"/>
</dbReference>
<name>A0A4C1Z0A0_EUMVA</name>
<comment type="caution">
    <text evidence="1">The sequence shown here is derived from an EMBL/GenBank/DDBJ whole genome shotgun (WGS) entry which is preliminary data.</text>
</comment>
<protein>
    <submittedName>
        <fullName evidence="1">Uncharacterized protein</fullName>
    </submittedName>
</protein>
<organism evidence="1 2">
    <name type="scientific">Eumeta variegata</name>
    <name type="common">Bagworm moth</name>
    <name type="synonym">Eumeta japonica</name>
    <dbReference type="NCBI Taxonomy" id="151549"/>
    <lineage>
        <taxon>Eukaryota</taxon>
        <taxon>Metazoa</taxon>
        <taxon>Ecdysozoa</taxon>
        <taxon>Arthropoda</taxon>
        <taxon>Hexapoda</taxon>
        <taxon>Insecta</taxon>
        <taxon>Pterygota</taxon>
        <taxon>Neoptera</taxon>
        <taxon>Endopterygota</taxon>
        <taxon>Lepidoptera</taxon>
        <taxon>Glossata</taxon>
        <taxon>Ditrysia</taxon>
        <taxon>Tineoidea</taxon>
        <taxon>Psychidae</taxon>
        <taxon>Oiketicinae</taxon>
        <taxon>Eumeta</taxon>
    </lineage>
</organism>
<gene>
    <name evidence="1" type="ORF">EVAR_52219_1</name>
</gene>
<proteinExistence type="predicted"/>
<dbReference type="AlphaFoldDB" id="A0A4C1Z0A0"/>
<keyword evidence="2" id="KW-1185">Reference proteome</keyword>
<dbReference type="EMBL" id="BGZK01001543">
    <property type="protein sequence ID" value="GBP82016.1"/>
    <property type="molecule type" value="Genomic_DNA"/>
</dbReference>
<sequence>MDRRKLPGARRAGRYSPFGLSLLSRRSVTGGPEPYVVEFEGGGILNSRTSRQIPVVSHVDDDGRSDLRLALAWRGVQVPTSKANN</sequence>
<evidence type="ECO:0000313" key="2">
    <source>
        <dbReference type="Proteomes" id="UP000299102"/>
    </source>
</evidence>